<keyword evidence="2 10" id="KW-0963">Cytoplasm</keyword>
<dbReference type="InterPro" id="IPR003664">
    <property type="entry name" value="FA_synthesis"/>
</dbReference>
<evidence type="ECO:0000256" key="7">
    <source>
        <dbReference type="ARBA" id="ARBA00023264"/>
    </source>
</evidence>
<comment type="similarity">
    <text evidence="10">Belongs to the PlsX family.</text>
</comment>
<dbReference type="UniPathway" id="UPA00085"/>
<dbReference type="GO" id="GO:0005737">
    <property type="term" value="C:cytoplasm"/>
    <property type="evidence" value="ECO:0007669"/>
    <property type="project" value="UniProtKB-SubCell"/>
</dbReference>
<dbReference type="EC" id="2.3.1.274" evidence="8 10"/>
<dbReference type="PANTHER" id="PTHR30100:SF1">
    <property type="entry name" value="PHOSPHATE ACYLTRANSFERASE"/>
    <property type="match status" value="1"/>
</dbReference>
<keyword evidence="6 10" id="KW-0594">Phospholipid biosynthesis</keyword>
<keyword evidence="5 10" id="KW-0443">Lipid metabolism</keyword>
<evidence type="ECO:0000256" key="6">
    <source>
        <dbReference type="ARBA" id="ARBA00023209"/>
    </source>
</evidence>
<protein>
    <recommendedName>
        <fullName evidence="8 10">Phosphate acyltransferase</fullName>
        <ecNumber evidence="8 10">2.3.1.274</ecNumber>
    </recommendedName>
    <alternativeName>
        <fullName evidence="10">Acyl-ACP phosphotransacylase</fullName>
    </alternativeName>
    <alternativeName>
        <fullName evidence="10">Acyl-[acyl-carrier-protein]--phosphate acyltransferase</fullName>
    </alternativeName>
    <alternativeName>
        <fullName evidence="10">Phosphate-acyl-ACP acyltransferase</fullName>
    </alternativeName>
</protein>
<dbReference type="PIRSF" id="PIRSF002465">
    <property type="entry name" value="Phsphlp_syn_PlsX"/>
    <property type="match status" value="1"/>
</dbReference>
<sequence length="354" mass="37189">MGGDHGPSVTVPAVLDALRRHADLHIVLVGLSEPTRAALGRSSASFGSRLLLREVTQVVSMDERPQDALRKKKDSSMRVALDLVKSGEADACVSAGNTGALMATGRFVLKTIDGIDRPAIISRIRARHGYTHMLDLGANAQCSAQHLFQFAVMGAVVAGDMAGIAQPRIGILNIGEEETKGDGVVQEAARLLSASQLNYVGFVEGNDIFSGEADVVVTDGFTGNVALKAIEGLANMLVGAIKEQYTANPLRYLGAIASWPALRSLRREFDPRTYNGASMVGLNGVVVKSHGSADVLSFGNAIGVGLAEAQKGVPTRIGQMLREQLAHVSEHISPLLPASEPHTTEVTHAAGGSC</sequence>
<evidence type="ECO:0000256" key="3">
    <source>
        <dbReference type="ARBA" id="ARBA00022516"/>
    </source>
</evidence>
<reference evidence="11 12" key="1">
    <citation type="submission" date="2015-06" db="EMBL/GenBank/DDBJ databases">
        <title>A Comprehensive Approach to Explore the Metabolic and Phylogenetic Diversity of Bacterial Steroid Degradation in the Environment: Testosterone as an Example.</title>
        <authorList>
            <person name="Yang F.-C."/>
            <person name="Chen Y.-L."/>
            <person name="Yu C.-P."/>
            <person name="Tang S.-L."/>
            <person name="Wang P.-H."/>
            <person name="Ismail W."/>
            <person name="Wang C.-H."/>
            <person name="Yang C.-Y."/>
            <person name="Chiang Y.-R."/>
        </authorList>
    </citation>
    <scope>NUCLEOTIDE SEQUENCE [LARGE SCALE GENOMIC DNA]</scope>
    <source>
        <strain evidence="11 12">DSM 18526</strain>
    </source>
</reference>
<dbReference type="GO" id="GO:0008654">
    <property type="term" value="P:phospholipid biosynthetic process"/>
    <property type="evidence" value="ECO:0007669"/>
    <property type="project" value="UniProtKB-KW"/>
</dbReference>
<evidence type="ECO:0000256" key="8">
    <source>
        <dbReference type="ARBA" id="ARBA00024069"/>
    </source>
</evidence>
<dbReference type="PANTHER" id="PTHR30100">
    <property type="entry name" value="FATTY ACID/PHOSPHOLIPID SYNTHESIS PROTEIN PLSX"/>
    <property type="match status" value="1"/>
</dbReference>
<dbReference type="Gene3D" id="3.40.718.10">
    <property type="entry name" value="Isopropylmalate Dehydrogenase"/>
    <property type="match status" value="1"/>
</dbReference>
<gene>
    <name evidence="10" type="primary">plsX</name>
    <name evidence="11" type="ORF">ACG33_09225</name>
</gene>
<evidence type="ECO:0000256" key="1">
    <source>
        <dbReference type="ARBA" id="ARBA00001232"/>
    </source>
</evidence>
<dbReference type="InterPro" id="IPR012281">
    <property type="entry name" value="Phospholipid_synth_PlsX-like"/>
</dbReference>
<dbReference type="OrthoDB" id="9806408at2"/>
<comment type="function">
    <text evidence="10">Catalyzes the reversible formation of acyl-phosphate (acyl-PO(4)) from acyl-[acyl-carrier-protein] (acyl-ACP). This enzyme utilizes acyl-ACP as fatty acyl donor, but not acyl-CoA.</text>
</comment>
<evidence type="ECO:0000256" key="2">
    <source>
        <dbReference type="ARBA" id="ARBA00022490"/>
    </source>
</evidence>
<evidence type="ECO:0000256" key="10">
    <source>
        <dbReference type="HAMAP-Rule" id="MF_00019"/>
    </source>
</evidence>
<comment type="subcellular location">
    <subcellularLocation>
        <location evidence="10">Cytoplasm</location>
    </subcellularLocation>
    <text evidence="10">Associated with the membrane possibly through PlsY.</text>
</comment>
<keyword evidence="7 10" id="KW-1208">Phospholipid metabolism</keyword>
<dbReference type="KEGG" id="sdf:ACG33_09225"/>
<dbReference type="RefSeq" id="WP_066920599.1">
    <property type="nucleotide sequence ID" value="NZ_CP011971.1"/>
</dbReference>
<dbReference type="Proteomes" id="UP000070250">
    <property type="component" value="Chromosome"/>
</dbReference>
<evidence type="ECO:0000313" key="11">
    <source>
        <dbReference type="EMBL" id="AMN47272.1"/>
    </source>
</evidence>
<evidence type="ECO:0000313" key="12">
    <source>
        <dbReference type="Proteomes" id="UP000070250"/>
    </source>
</evidence>
<keyword evidence="11" id="KW-0012">Acyltransferase</keyword>
<dbReference type="Pfam" id="PF02504">
    <property type="entry name" value="FA_synthesis"/>
    <property type="match status" value="1"/>
</dbReference>
<keyword evidence="3 10" id="KW-0444">Lipid biosynthesis</keyword>
<accession>A0A127FA29</accession>
<evidence type="ECO:0000256" key="5">
    <source>
        <dbReference type="ARBA" id="ARBA00023098"/>
    </source>
</evidence>
<dbReference type="NCBIfam" id="TIGR00182">
    <property type="entry name" value="plsX"/>
    <property type="match status" value="1"/>
</dbReference>
<dbReference type="STRING" id="465721.ACG33_09225"/>
<dbReference type="AlphaFoldDB" id="A0A127FA29"/>
<dbReference type="EMBL" id="CP011971">
    <property type="protein sequence ID" value="AMN47272.1"/>
    <property type="molecule type" value="Genomic_DNA"/>
</dbReference>
<evidence type="ECO:0000256" key="9">
    <source>
        <dbReference type="ARBA" id="ARBA00046608"/>
    </source>
</evidence>
<name>A0A127FA29_STEDE</name>
<organism evidence="11 12">
    <name type="scientific">Steroidobacter denitrificans</name>
    <dbReference type="NCBI Taxonomy" id="465721"/>
    <lineage>
        <taxon>Bacteria</taxon>
        <taxon>Pseudomonadati</taxon>
        <taxon>Pseudomonadota</taxon>
        <taxon>Gammaproteobacteria</taxon>
        <taxon>Steroidobacterales</taxon>
        <taxon>Steroidobacteraceae</taxon>
        <taxon>Steroidobacter</taxon>
    </lineage>
</organism>
<proteinExistence type="inferred from homology"/>
<keyword evidence="4 10" id="KW-0808">Transferase</keyword>
<dbReference type="PATRIC" id="fig|465721.4.peg.1962"/>
<comment type="pathway">
    <text evidence="10">Lipid metabolism; phospholipid metabolism.</text>
</comment>
<dbReference type="SUPFAM" id="SSF53659">
    <property type="entry name" value="Isocitrate/Isopropylmalate dehydrogenase-like"/>
    <property type="match status" value="1"/>
</dbReference>
<dbReference type="HAMAP" id="MF_00019">
    <property type="entry name" value="PlsX"/>
    <property type="match status" value="1"/>
</dbReference>
<comment type="catalytic activity">
    <reaction evidence="1 10">
        <text>a fatty acyl-[ACP] + phosphate = an acyl phosphate + holo-[ACP]</text>
        <dbReference type="Rhea" id="RHEA:42292"/>
        <dbReference type="Rhea" id="RHEA-COMP:9685"/>
        <dbReference type="Rhea" id="RHEA-COMP:14125"/>
        <dbReference type="ChEBI" id="CHEBI:43474"/>
        <dbReference type="ChEBI" id="CHEBI:59918"/>
        <dbReference type="ChEBI" id="CHEBI:64479"/>
        <dbReference type="ChEBI" id="CHEBI:138651"/>
        <dbReference type="EC" id="2.3.1.274"/>
    </reaction>
</comment>
<dbReference type="GO" id="GO:0006633">
    <property type="term" value="P:fatty acid biosynthetic process"/>
    <property type="evidence" value="ECO:0007669"/>
    <property type="project" value="UniProtKB-UniRule"/>
</dbReference>
<evidence type="ECO:0000256" key="4">
    <source>
        <dbReference type="ARBA" id="ARBA00022679"/>
    </source>
</evidence>
<comment type="subunit">
    <text evidence="9 10">Homodimer. Probably interacts with PlsY.</text>
</comment>
<keyword evidence="12" id="KW-1185">Reference proteome</keyword>
<dbReference type="GO" id="GO:0043811">
    <property type="term" value="F:phosphate:acyl-[acyl carrier protein] acyltransferase activity"/>
    <property type="evidence" value="ECO:0007669"/>
    <property type="project" value="UniProtKB-UniRule"/>
</dbReference>